<evidence type="ECO:0000313" key="2">
    <source>
        <dbReference type="EnsemblMetazoa" id="GMOY004201-PA"/>
    </source>
</evidence>
<organism evidence="2 3">
    <name type="scientific">Glossina morsitans morsitans</name>
    <name type="common">Savannah tsetse fly</name>
    <dbReference type="NCBI Taxonomy" id="37546"/>
    <lineage>
        <taxon>Eukaryota</taxon>
        <taxon>Metazoa</taxon>
        <taxon>Ecdysozoa</taxon>
        <taxon>Arthropoda</taxon>
        <taxon>Hexapoda</taxon>
        <taxon>Insecta</taxon>
        <taxon>Pterygota</taxon>
        <taxon>Neoptera</taxon>
        <taxon>Endopterygota</taxon>
        <taxon>Diptera</taxon>
        <taxon>Brachycera</taxon>
        <taxon>Muscomorpha</taxon>
        <taxon>Hippoboscoidea</taxon>
        <taxon>Glossinidae</taxon>
        <taxon>Glossina</taxon>
    </lineage>
</organism>
<feature type="compositionally biased region" description="Low complexity" evidence="1">
    <location>
        <begin position="1"/>
        <end position="18"/>
    </location>
</feature>
<keyword evidence="3" id="KW-1185">Reference proteome</keyword>
<sequence>MKKNSNLNLSLKNHLPKSSPEHRFERENVPEVPIHPTKSAHYIYPETPPFGAYSKEFVQQNAKPKPSPIKENEVKTKNNFKINLYIEDAHCSQLPADAATTTTVQKQLNAATLQDDHDSGIAINSLLTSMGRCNPIAEKKAFFQLPMTMLAG</sequence>
<dbReference type="AlphaFoldDB" id="A0A1B0FK09"/>
<evidence type="ECO:0000313" key="3">
    <source>
        <dbReference type="Proteomes" id="UP000092444"/>
    </source>
</evidence>
<feature type="region of interest" description="Disordered" evidence="1">
    <location>
        <begin position="1"/>
        <end position="41"/>
    </location>
</feature>
<accession>A0A1B0FK09</accession>
<name>A0A1B0FK09_GLOMM</name>
<proteinExistence type="predicted"/>
<dbReference type="VEuPathDB" id="VectorBase:GMOY004201"/>
<dbReference type="EMBL" id="CCAG010017387">
    <property type="status" value="NOT_ANNOTATED_CDS"/>
    <property type="molecule type" value="Genomic_DNA"/>
</dbReference>
<dbReference type="Proteomes" id="UP000092444">
    <property type="component" value="Unassembled WGS sequence"/>
</dbReference>
<evidence type="ECO:0000256" key="1">
    <source>
        <dbReference type="SAM" id="MobiDB-lite"/>
    </source>
</evidence>
<dbReference type="EnsemblMetazoa" id="GMOY004201-RA">
    <property type="protein sequence ID" value="GMOY004201-PA"/>
    <property type="gene ID" value="GMOY004201"/>
</dbReference>
<protein>
    <submittedName>
        <fullName evidence="2">Uncharacterized protein</fullName>
    </submittedName>
</protein>
<feature type="compositionally biased region" description="Basic and acidic residues" evidence="1">
    <location>
        <begin position="19"/>
        <end position="29"/>
    </location>
</feature>
<reference evidence="2" key="1">
    <citation type="submission" date="2020-05" db="UniProtKB">
        <authorList>
            <consortium name="EnsemblMetazoa"/>
        </authorList>
    </citation>
    <scope>IDENTIFICATION</scope>
    <source>
        <strain evidence="2">Yale</strain>
    </source>
</reference>
<dbReference type="STRING" id="37546.A0A1B0FK09"/>